<accession>A0A0M8MUT3</accession>
<dbReference type="GO" id="GO:0000981">
    <property type="term" value="F:DNA-binding transcription factor activity, RNA polymerase II-specific"/>
    <property type="evidence" value="ECO:0007669"/>
    <property type="project" value="InterPro"/>
</dbReference>
<feature type="compositionally biased region" description="Low complexity" evidence="7">
    <location>
        <begin position="577"/>
        <end position="602"/>
    </location>
</feature>
<dbReference type="InterPro" id="IPR051059">
    <property type="entry name" value="VerF-like"/>
</dbReference>
<dbReference type="GO" id="GO:0000785">
    <property type="term" value="C:chromatin"/>
    <property type="evidence" value="ECO:0007669"/>
    <property type="project" value="TreeGrafter"/>
</dbReference>
<dbReference type="STRING" id="150374.A0A0M8MUT3"/>
<keyword evidence="2" id="KW-0479">Metal-binding</keyword>
<dbReference type="GO" id="GO:0006351">
    <property type="term" value="P:DNA-templated transcription"/>
    <property type="evidence" value="ECO:0007669"/>
    <property type="project" value="InterPro"/>
</dbReference>
<feature type="region of interest" description="Disordered" evidence="7">
    <location>
        <begin position="165"/>
        <end position="210"/>
    </location>
</feature>
<sequence length="822" mass="90236">MAMHRLRPPHPPPSTQPVAQPVAQIQQQAQQAHQQQAHFLYRSEFSKSPAPPVSQDQPAAPRTAACNLDLLSDAALASEVNGIQPLLNTMRRQSPSFARPRSYADPVTAGFTDRPRDDQAGMQNTYAPQAPQPSYDDYSLFLDDVSSPPHFLPPHFDPDQQLNFMSRSPNAFHRGTSKPGSQMPSRFGSLAPEGREPGDGGPRLEPSRSSPLRISAVDHSVLKSRLEEFSSVLPADFVFPSRHTLTRFFEGYITGFHEHLPMLHLPTLSPVEMAPELLLAVLAVGAQYRFESNRGYALWYAAKAVAMEQVRRRHSFEVHALLPTASSYSPHSTRPSPSATYRHSFASAQSERPTTQDTHREPYSPNTPQARLETIQAVLLLFSVGLWGAKTVLNEALSLQSNLAILIREEGLTSDANQAPVGDWEAWIRREGATRTKLIAYSFFNLCSIAYDLPPLLVTSELNLPMPLPSRLWRAATAWHWQELRQSLPAADITVHEAMSRLFGQASQQGLPTHLSSLGFYVLIHALIQHIYLLKQTSLAAPPQYRAQRALRPEDVDEVTQALRVWQAGMEAHHNLLANGPSSSSSSSSLSSSGPASASASSFPADPVPGGSLAHNATAMLRLAYIRLYTDVLPCRPLQSRDVALVASAMMASPQPMRSLRLHRAAFQAVHALSTLVKAGVNYVARTKASNWSVQHSLCNFECALILAKWLLTMAALTAAHSPISPEEKSLLDTVRMMLDETEFAVPVDPSLGGAGQGGGRPEAEATSDAMRLRQLASAVLRLWAETFKGTHVFEMVRMMGGSLDGYADLVDKERDRMDLGT</sequence>
<reference evidence="9 10" key="1">
    <citation type="submission" date="2015-07" db="EMBL/GenBank/DDBJ databases">
        <title>The genome of the fungus Escovopsis weberi, a specialized disease agent of ant agriculture.</title>
        <authorList>
            <person name="de Man T.J."/>
            <person name="Stajich J.E."/>
            <person name="Kubicek C.P."/>
            <person name="Chenthamara K."/>
            <person name="Atanasova L."/>
            <person name="Druzhinina I.S."/>
            <person name="Birnbaum S."/>
            <person name="Barribeau S.M."/>
            <person name="Teiling C."/>
            <person name="Suen G."/>
            <person name="Currie C."/>
            <person name="Gerardo N.M."/>
        </authorList>
    </citation>
    <scope>NUCLEOTIDE SEQUENCE [LARGE SCALE GENOMIC DNA]</scope>
</reference>
<comment type="caution">
    <text evidence="9">The sequence shown here is derived from an EMBL/GenBank/DDBJ whole genome shotgun (WGS) entry which is preliminary data.</text>
</comment>
<evidence type="ECO:0000256" key="2">
    <source>
        <dbReference type="ARBA" id="ARBA00022723"/>
    </source>
</evidence>
<feature type="region of interest" description="Disordered" evidence="7">
    <location>
        <begin position="1"/>
        <end position="61"/>
    </location>
</feature>
<evidence type="ECO:0000313" key="9">
    <source>
        <dbReference type="EMBL" id="KOS19826.1"/>
    </source>
</evidence>
<feature type="domain" description="Xylanolytic transcriptional activator regulatory" evidence="8">
    <location>
        <begin position="247"/>
        <end position="566"/>
    </location>
</feature>
<feature type="compositionally biased region" description="Low complexity" evidence="7">
    <location>
        <begin position="16"/>
        <end position="38"/>
    </location>
</feature>
<keyword evidence="10" id="KW-1185">Reference proteome</keyword>
<dbReference type="Proteomes" id="UP000053831">
    <property type="component" value="Unassembled WGS sequence"/>
</dbReference>
<evidence type="ECO:0000256" key="3">
    <source>
        <dbReference type="ARBA" id="ARBA00022737"/>
    </source>
</evidence>
<keyword evidence="5" id="KW-0862">Zinc</keyword>
<dbReference type="GO" id="GO:0008270">
    <property type="term" value="F:zinc ion binding"/>
    <property type="evidence" value="ECO:0007669"/>
    <property type="project" value="UniProtKB-KW"/>
</dbReference>
<dbReference type="PANTHER" id="PTHR40626:SF10">
    <property type="entry name" value="C2H2-TYPE DOMAIN-CONTAINING PROTEIN"/>
    <property type="match status" value="1"/>
</dbReference>
<dbReference type="OrthoDB" id="654211at2759"/>
<evidence type="ECO:0000256" key="4">
    <source>
        <dbReference type="ARBA" id="ARBA00022771"/>
    </source>
</evidence>
<evidence type="ECO:0000256" key="7">
    <source>
        <dbReference type="SAM" id="MobiDB-lite"/>
    </source>
</evidence>
<evidence type="ECO:0000259" key="8">
    <source>
        <dbReference type="Pfam" id="PF04082"/>
    </source>
</evidence>
<evidence type="ECO:0000256" key="6">
    <source>
        <dbReference type="ARBA" id="ARBA00023242"/>
    </source>
</evidence>
<feature type="region of interest" description="Disordered" evidence="7">
    <location>
        <begin position="327"/>
        <end position="367"/>
    </location>
</feature>
<dbReference type="GO" id="GO:0005634">
    <property type="term" value="C:nucleus"/>
    <property type="evidence" value="ECO:0007669"/>
    <property type="project" value="UniProtKB-SubCell"/>
</dbReference>
<dbReference type="PANTHER" id="PTHR40626">
    <property type="entry name" value="MIP31509P"/>
    <property type="match status" value="1"/>
</dbReference>
<keyword evidence="6" id="KW-0539">Nucleus</keyword>
<evidence type="ECO:0000256" key="1">
    <source>
        <dbReference type="ARBA" id="ARBA00004123"/>
    </source>
</evidence>
<evidence type="ECO:0000313" key="10">
    <source>
        <dbReference type="Proteomes" id="UP000053831"/>
    </source>
</evidence>
<dbReference type="Pfam" id="PF04082">
    <property type="entry name" value="Fungal_trans"/>
    <property type="match status" value="1"/>
</dbReference>
<evidence type="ECO:0000256" key="5">
    <source>
        <dbReference type="ARBA" id="ARBA00022833"/>
    </source>
</evidence>
<keyword evidence="4" id="KW-0863">Zinc-finger</keyword>
<dbReference type="GO" id="GO:0000978">
    <property type="term" value="F:RNA polymerase II cis-regulatory region sequence-specific DNA binding"/>
    <property type="evidence" value="ECO:0007669"/>
    <property type="project" value="InterPro"/>
</dbReference>
<feature type="compositionally biased region" description="Polar residues" evidence="7">
    <location>
        <begin position="327"/>
        <end position="356"/>
    </location>
</feature>
<protein>
    <recommendedName>
        <fullName evidence="8">Xylanolytic transcriptional activator regulatory domain-containing protein</fullName>
    </recommendedName>
</protein>
<dbReference type="EMBL" id="LGSR01000019">
    <property type="protein sequence ID" value="KOS19826.1"/>
    <property type="molecule type" value="Genomic_DNA"/>
</dbReference>
<name>A0A0M8MUT3_ESCWE</name>
<feature type="region of interest" description="Disordered" evidence="7">
    <location>
        <begin position="91"/>
        <end position="134"/>
    </location>
</feature>
<comment type="subcellular location">
    <subcellularLocation>
        <location evidence="1">Nucleus</location>
    </subcellularLocation>
</comment>
<organism evidence="9 10">
    <name type="scientific">Escovopsis weberi</name>
    <dbReference type="NCBI Taxonomy" id="150374"/>
    <lineage>
        <taxon>Eukaryota</taxon>
        <taxon>Fungi</taxon>
        <taxon>Dikarya</taxon>
        <taxon>Ascomycota</taxon>
        <taxon>Pezizomycotina</taxon>
        <taxon>Sordariomycetes</taxon>
        <taxon>Hypocreomycetidae</taxon>
        <taxon>Hypocreales</taxon>
        <taxon>Hypocreaceae</taxon>
        <taxon>Escovopsis</taxon>
    </lineage>
</organism>
<feature type="region of interest" description="Disordered" evidence="7">
    <location>
        <begin position="577"/>
        <end position="603"/>
    </location>
</feature>
<proteinExistence type="predicted"/>
<dbReference type="InterPro" id="IPR007219">
    <property type="entry name" value="XnlR_reg_dom"/>
</dbReference>
<dbReference type="AlphaFoldDB" id="A0A0M8MUT3"/>
<gene>
    <name evidence="9" type="ORF">ESCO_005658</name>
</gene>
<keyword evidence="3" id="KW-0677">Repeat</keyword>